<reference evidence="1" key="1">
    <citation type="submission" date="2017-12" db="EMBL/GenBank/DDBJ databases">
        <authorList>
            <person name="Barbosa P."/>
            <person name="Usie A."/>
            <person name="Ramos A.M."/>
        </authorList>
    </citation>
    <scope>NUCLEOTIDE SEQUENCE</scope>
    <source>
        <strain evidence="1">HL8</strain>
        <tissue evidence="1">Leaves</tissue>
    </source>
</reference>
<sequence length="88" mass="10305">MGLAPRRYLCNQRMSLRRRRRQRLVRIKVQKLKSIVPGGHGLQLDSLFVHTASYILRLKLQIYISLFSLKSNYDLMGFAPLWLRSGGF</sequence>
<proteinExistence type="predicted"/>
<dbReference type="EMBL" id="PKMF04000032">
    <property type="protein sequence ID" value="KAK7856902.1"/>
    <property type="molecule type" value="Genomic_DNA"/>
</dbReference>
<accession>A0AAW0M252</accession>
<reference evidence="1" key="3">
    <citation type="submission" date="2023-07" db="EMBL/GenBank/DDBJ databases">
        <title>An improved reference 1 genome and first organelle genomes of Quercus suber.</title>
        <authorList>
            <consortium name="Genosuber Consortium"/>
            <person name="Usie A."/>
            <person name="Serra O."/>
            <person name="Barros P."/>
        </authorList>
    </citation>
    <scope>NUCLEOTIDE SEQUENCE</scope>
    <source>
        <strain evidence="1">HL8</strain>
        <tissue evidence="1">Leaves</tissue>
    </source>
</reference>
<comment type="caution">
    <text evidence="1">The sequence shown here is derived from an EMBL/GenBank/DDBJ whole genome shotgun (WGS) entry which is preliminary data.</text>
</comment>
<protein>
    <submittedName>
        <fullName evidence="1">Transcription factor par2</fullName>
    </submittedName>
</protein>
<reference evidence="1" key="2">
    <citation type="journal article" date="2018" name="Sci. Data">
        <title>The draft genome sequence of cork oak.</title>
        <authorList>
            <person name="Ramos A.M."/>
            <person name="Usie A."/>
            <person name="Barbosa P."/>
            <person name="Barros P.M."/>
            <person name="Capote T."/>
            <person name="Chaves I."/>
            <person name="Simoes F."/>
            <person name="Abreu I."/>
            <person name="Carrasquinho I."/>
            <person name="Faro C."/>
            <person name="Guimaraes J.B."/>
            <person name="Mendonca D."/>
            <person name="Nobrega F."/>
            <person name="Rodrigues L."/>
            <person name="Saibo N.J.M."/>
            <person name="Varela M.C."/>
            <person name="Egas C."/>
            <person name="Matos J."/>
            <person name="Miguel C.M."/>
            <person name="Oliveira M.M."/>
            <person name="Ricardo C.P."/>
            <person name="Goncalves S."/>
        </authorList>
    </citation>
    <scope>NUCLEOTIDE SEQUENCE [LARGE SCALE GENOMIC DNA]</scope>
    <source>
        <strain evidence="1">HL8</strain>
    </source>
</reference>
<evidence type="ECO:0000313" key="1">
    <source>
        <dbReference type="EMBL" id="KAK7856902.1"/>
    </source>
</evidence>
<dbReference type="AlphaFoldDB" id="A0AAW0M252"/>
<gene>
    <name evidence="1" type="primary">PAR2_0</name>
    <name evidence="1" type="ORF">CFP56_020999</name>
</gene>
<organism evidence="1">
    <name type="scientific">Quercus suber</name>
    <name type="common">Cork oak</name>
    <dbReference type="NCBI Taxonomy" id="58331"/>
    <lineage>
        <taxon>Eukaryota</taxon>
        <taxon>Viridiplantae</taxon>
        <taxon>Streptophyta</taxon>
        <taxon>Embryophyta</taxon>
        <taxon>Tracheophyta</taxon>
        <taxon>Spermatophyta</taxon>
        <taxon>Magnoliopsida</taxon>
        <taxon>eudicotyledons</taxon>
        <taxon>Gunneridae</taxon>
        <taxon>Pentapetalae</taxon>
        <taxon>rosids</taxon>
        <taxon>fabids</taxon>
        <taxon>Fagales</taxon>
        <taxon>Fagaceae</taxon>
        <taxon>Quercus</taxon>
    </lineage>
</organism>
<name>A0AAW0M252_QUESU</name>